<name>A0A6S7IBI5_PARCT</name>
<protein>
    <submittedName>
        <fullName evidence="1">28S ribosomal S29, mitochondrial</fullName>
    </submittedName>
</protein>
<dbReference type="Proteomes" id="UP001152795">
    <property type="component" value="Unassembled WGS sequence"/>
</dbReference>
<gene>
    <name evidence="1" type="ORF">PACLA_8A075622</name>
</gene>
<proteinExistence type="predicted"/>
<evidence type="ECO:0000313" key="2">
    <source>
        <dbReference type="Proteomes" id="UP001152795"/>
    </source>
</evidence>
<dbReference type="SUPFAM" id="SSF46689">
    <property type="entry name" value="Homeodomain-like"/>
    <property type="match status" value="1"/>
</dbReference>
<sequence length="167" mass="18922">ISCFKLTGQIAERPRGGPNHRKVDDEMKQCIEEILNENPALTLDGINRLLQERLPDKPRIHSRTVGKVLNGMLYTHSKLFGDAMQKETDLTLSKADAIMQRGFWEKRSRGKSCLLTNAVLMSGRRGVKAEPFEEIEHIAKCQDKKDATSALFLQFLPHLALYITQCT</sequence>
<dbReference type="EMBL" id="CACRXK020008967">
    <property type="protein sequence ID" value="CAB4016094.1"/>
    <property type="molecule type" value="Genomic_DNA"/>
</dbReference>
<evidence type="ECO:0000313" key="1">
    <source>
        <dbReference type="EMBL" id="CAB4016094.1"/>
    </source>
</evidence>
<feature type="non-terminal residue" evidence="1">
    <location>
        <position position="1"/>
    </location>
</feature>
<reference evidence="1" key="1">
    <citation type="submission" date="2020-04" db="EMBL/GenBank/DDBJ databases">
        <authorList>
            <person name="Alioto T."/>
            <person name="Alioto T."/>
            <person name="Gomez Garrido J."/>
        </authorList>
    </citation>
    <scope>NUCLEOTIDE SEQUENCE</scope>
    <source>
        <strain evidence="1">A484AB</strain>
    </source>
</reference>
<dbReference type="InterPro" id="IPR009057">
    <property type="entry name" value="Homeodomain-like_sf"/>
</dbReference>
<dbReference type="OrthoDB" id="2286369at2759"/>
<comment type="caution">
    <text evidence="1">The sequence shown here is derived from an EMBL/GenBank/DDBJ whole genome shotgun (WGS) entry which is preliminary data.</text>
</comment>
<accession>A0A6S7IBI5</accession>
<organism evidence="1 2">
    <name type="scientific">Paramuricea clavata</name>
    <name type="common">Red gorgonian</name>
    <name type="synonym">Violescent sea-whip</name>
    <dbReference type="NCBI Taxonomy" id="317549"/>
    <lineage>
        <taxon>Eukaryota</taxon>
        <taxon>Metazoa</taxon>
        <taxon>Cnidaria</taxon>
        <taxon>Anthozoa</taxon>
        <taxon>Octocorallia</taxon>
        <taxon>Malacalcyonacea</taxon>
        <taxon>Plexauridae</taxon>
        <taxon>Paramuricea</taxon>
    </lineage>
</organism>
<dbReference type="AlphaFoldDB" id="A0A6S7IBI5"/>
<keyword evidence="2" id="KW-1185">Reference proteome</keyword>